<gene>
    <name evidence="1" type="ORF">ACFO6V_28000</name>
</gene>
<comment type="caution">
    <text evidence="1">The sequence shown here is derived from an EMBL/GenBank/DDBJ whole genome shotgun (WGS) entry which is preliminary data.</text>
</comment>
<evidence type="ECO:0008006" key="3">
    <source>
        <dbReference type="Google" id="ProtNLM"/>
    </source>
</evidence>
<sequence length="105" mass="11491">MAWNDIGSALITEVWADAPTFNVNALTAYLEAAHTQCVAYAPALVDDADIPQSYLLAEIMQARALANSMTAGTADQFGDGFAVTVYPMDWNVKNLLRPKTQIRFH</sequence>
<evidence type="ECO:0000313" key="2">
    <source>
        <dbReference type="Proteomes" id="UP001596011"/>
    </source>
</evidence>
<evidence type="ECO:0000313" key="1">
    <source>
        <dbReference type="EMBL" id="MFC4632117.1"/>
    </source>
</evidence>
<proteinExistence type="predicted"/>
<dbReference type="RefSeq" id="WP_377142442.1">
    <property type="nucleotide sequence ID" value="NZ_JBHSFI010000012.1"/>
</dbReference>
<accession>A0ABV9HPQ2</accession>
<name>A0ABV9HPQ2_9MICO</name>
<reference evidence="2" key="1">
    <citation type="journal article" date="2019" name="Int. J. Syst. Evol. Microbiol.">
        <title>The Global Catalogue of Microorganisms (GCM) 10K type strain sequencing project: providing services to taxonomists for standard genome sequencing and annotation.</title>
        <authorList>
            <consortium name="The Broad Institute Genomics Platform"/>
            <consortium name="The Broad Institute Genome Sequencing Center for Infectious Disease"/>
            <person name="Wu L."/>
            <person name="Ma J."/>
        </authorList>
    </citation>
    <scope>NUCLEOTIDE SEQUENCE [LARGE SCALE GENOMIC DNA]</scope>
    <source>
        <strain evidence="2">CCUG 42722</strain>
    </source>
</reference>
<organism evidence="1 2">
    <name type="scientific">Promicromonospora alba</name>
    <dbReference type="NCBI Taxonomy" id="1616110"/>
    <lineage>
        <taxon>Bacteria</taxon>
        <taxon>Bacillati</taxon>
        <taxon>Actinomycetota</taxon>
        <taxon>Actinomycetes</taxon>
        <taxon>Micrococcales</taxon>
        <taxon>Promicromonosporaceae</taxon>
        <taxon>Promicromonospora</taxon>
    </lineage>
</organism>
<dbReference type="Proteomes" id="UP001596011">
    <property type="component" value="Unassembled WGS sequence"/>
</dbReference>
<dbReference type="EMBL" id="JBHSFI010000012">
    <property type="protein sequence ID" value="MFC4632117.1"/>
    <property type="molecule type" value="Genomic_DNA"/>
</dbReference>
<keyword evidence="2" id="KW-1185">Reference proteome</keyword>
<protein>
    <recommendedName>
        <fullName evidence="3">Gp6-like head-tail connector protein</fullName>
    </recommendedName>
</protein>